<sequence length="231" mass="25508">MSQALRVGGLVPLTTLDFPGHLACVLFCQGCGWRCRYCHNPQLIPSRSEAEHPWADVLCFLRQRVGLLEAVVFSGGEPTLQAALHSAMEQVRALGFKVGLHSAGIKPALLKKVLPLVDWVGFDIKALPEDSAAITGVEGSGRANWRSLELLVDSGVDFECRTTVHWQLFDAGRLERLAERLRAAGVERYAVQCVRTARMLDGDLADAPAPHDQQRLWERLGRLFPSFTLRG</sequence>
<dbReference type="EMBL" id="JBHRSJ010000022">
    <property type="protein sequence ID" value="MFC2973021.1"/>
    <property type="molecule type" value="Genomic_DNA"/>
</dbReference>
<dbReference type="InterPro" id="IPR013785">
    <property type="entry name" value="Aldolase_TIM"/>
</dbReference>
<name>A0ABV7AUU0_9GAMM</name>
<evidence type="ECO:0000256" key="4">
    <source>
        <dbReference type="ARBA" id="ARBA00022723"/>
    </source>
</evidence>
<dbReference type="InterPro" id="IPR007197">
    <property type="entry name" value="rSAM"/>
</dbReference>
<organism evidence="8 9">
    <name type="scientific">Azotobacter bryophylli</name>
    <dbReference type="NCBI Taxonomy" id="1986537"/>
    <lineage>
        <taxon>Bacteria</taxon>
        <taxon>Pseudomonadati</taxon>
        <taxon>Pseudomonadota</taxon>
        <taxon>Gammaproteobacteria</taxon>
        <taxon>Pseudomonadales</taxon>
        <taxon>Pseudomonadaceae</taxon>
        <taxon>Azotobacter</taxon>
    </lineage>
</organism>
<evidence type="ECO:0000256" key="3">
    <source>
        <dbReference type="ARBA" id="ARBA00022691"/>
    </source>
</evidence>
<evidence type="ECO:0000256" key="6">
    <source>
        <dbReference type="ARBA" id="ARBA00023014"/>
    </source>
</evidence>
<evidence type="ECO:0000256" key="1">
    <source>
        <dbReference type="ARBA" id="ARBA00001966"/>
    </source>
</evidence>
<dbReference type="SFLD" id="SFLDS00029">
    <property type="entry name" value="Radical_SAM"/>
    <property type="match status" value="1"/>
</dbReference>
<dbReference type="CDD" id="cd01335">
    <property type="entry name" value="Radical_SAM"/>
    <property type="match status" value="1"/>
</dbReference>
<protein>
    <submittedName>
        <fullName evidence="8">Anaerobic ribonucleoside-triphosphate reductase activating protein</fullName>
    </submittedName>
</protein>
<keyword evidence="2" id="KW-0004">4Fe-4S</keyword>
<dbReference type="InterPro" id="IPR058240">
    <property type="entry name" value="rSAM_sf"/>
</dbReference>
<comment type="caution">
    <text evidence="8">The sequence shown here is derived from an EMBL/GenBank/DDBJ whole genome shotgun (WGS) entry which is preliminary data.</text>
</comment>
<evidence type="ECO:0000256" key="2">
    <source>
        <dbReference type="ARBA" id="ARBA00022485"/>
    </source>
</evidence>
<dbReference type="PANTHER" id="PTHR30352:SF13">
    <property type="entry name" value="GLYCYL-RADICAL ENZYME ACTIVATING ENZYME YJJW-RELATED"/>
    <property type="match status" value="1"/>
</dbReference>
<comment type="cofactor">
    <cofactor evidence="1">
        <name>[4Fe-4S] cluster</name>
        <dbReference type="ChEBI" id="CHEBI:49883"/>
    </cofactor>
</comment>
<feature type="domain" description="Radical SAM core" evidence="7">
    <location>
        <begin position="26"/>
        <end position="157"/>
    </location>
</feature>
<dbReference type="PANTHER" id="PTHR30352">
    <property type="entry name" value="PYRUVATE FORMATE-LYASE-ACTIVATING ENZYME"/>
    <property type="match status" value="1"/>
</dbReference>
<gene>
    <name evidence="8" type="ORF">ACFOJE_12440</name>
</gene>
<keyword evidence="5" id="KW-0408">Iron</keyword>
<evidence type="ECO:0000259" key="7">
    <source>
        <dbReference type="Pfam" id="PF04055"/>
    </source>
</evidence>
<keyword evidence="4" id="KW-0479">Metal-binding</keyword>
<dbReference type="Proteomes" id="UP001595457">
    <property type="component" value="Unassembled WGS sequence"/>
</dbReference>
<evidence type="ECO:0000313" key="9">
    <source>
        <dbReference type="Proteomes" id="UP001595457"/>
    </source>
</evidence>
<accession>A0ABV7AUU0</accession>
<evidence type="ECO:0000256" key="5">
    <source>
        <dbReference type="ARBA" id="ARBA00023004"/>
    </source>
</evidence>
<dbReference type="Pfam" id="PF04055">
    <property type="entry name" value="Radical_SAM"/>
    <property type="match status" value="1"/>
</dbReference>
<dbReference type="InterPro" id="IPR034457">
    <property type="entry name" value="Organic_radical-activating"/>
</dbReference>
<keyword evidence="3" id="KW-0949">S-adenosyl-L-methionine</keyword>
<dbReference type="SFLD" id="SFLDG01094">
    <property type="entry name" value="Uncharacterised_Radical_SAM_Su"/>
    <property type="match status" value="1"/>
</dbReference>
<dbReference type="NCBIfam" id="TIGR02495">
    <property type="entry name" value="NrdG2"/>
    <property type="match status" value="1"/>
</dbReference>
<dbReference type="InterPro" id="IPR012840">
    <property type="entry name" value="NrdG2"/>
</dbReference>
<proteinExistence type="predicted"/>
<keyword evidence="9" id="KW-1185">Reference proteome</keyword>
<keyword evidence="6" id="KW-0411">Iron-sulfur</keyword>
<dbReference type="SUPFAM" id="SSF102114">
    <property type="entry name" value="Radical SAM enzymes"/>
    <property type="match status" value="1"/>
</dbReference>
<dbReference type="Gene3D" id="3.20.20.70">
    <property type="entry name" value="Aldolase class I"/>
    <property type="match status" value="1"/>
</dbReference>
<evidence type="ECO:0000313" key="8">
    <source>
        <dbReference type="EMBL" id="MFC2973021.1"/>
    </source>
</evidence>
<dbReference type="RefSeq" id="WP_377814671.1">
    <property type="nucleotide sequence ID" value="NZ_JBHRSJ010000022.1"/>
</dbReference>
<reference evidence="9" key="1">
    <citation type="journal article" date="2019" name="Int. J. Syst. Evol. Microbiol.">
        <title>The Global Catalogue of Microorganisms (GCM) 10K type strain sequencing project: providing services to taxonomists for standard genome sequencing and annotation.</title>
        <authorList>
            <consortium name="The Broad Institute Genomics Platform"/>
            <consortium name="The Broad Institute Genome Sequencing Center for Infectious Disease"/>
            <person name="Wu L."/>
            <person name="Ma J."/>
        </authorList>
    </citation>
    <scope>NUCLEOTIDE SEQUENCE [LARGE SCALE GENOMIC DNA]</scope>
    <source>
        <strain evidence="9">KCTC 62195</strain>
    </source>
</reference>